<reference evidence="2 3" key="1">
    <citation type="submission" date="2020-12" db="EMBL/GenBank/DDBJ databases">
        <title>FDA dAtabase for Regulatory Grade micrObial Sequences (FDA-ARGOS): Supporting development and validation of Infectious Disease Dx tests.</title>
        <authorList>
            <person name="Sproer C."/>
            <person name="Gronow S."/>
            <person name="Severitt S."/>
            <person name="Schroder I."/>
            <person name="Tallon L."/>
            <person name="Sadzewicz L."/>
            <person name="Zhao X."/>
            <person name="Boylan J."/>
            <person name="Ott S."/>
            <person name="Bowen H."/>
            <person name="Vavikolanu K."/>
            <person name="Mehta A."/>
            <person name="Aluvathingal J."/>
            <person name="Nadendla S."/>
            <person name="Lowell S."/>
            <person name="Myers T."/>
            <person name="Yan Y."/>
            <person name="Sichtig H."/>
        </authorList>
    </citation>
    <scope>NUCLEOTIDE SEQUENCE [LARGE SCALE GENOMIC DNA]</scope>
    <source>
        <strain evidence="2 3">FDAARGOS_1021</strain>
    </source>
</reference>
<dbReference type="AlphaFoldDB" id="A0A7T4M249"/>
<dbReference type="Proteomes" id="UP000595948">
    <property type="component" value="Chromosome"/>
</dbReference>
<feature type="domain" description="DUF4422" evidence="1">
    <location>
        <begin position="5"/>
        <end position="225"/>
    </location>
</feature>
<evidence type="ECO:0000313" key="3">
    <source>
        <dbReference type="Proteomes" id="UP000595948"/>
    </source>
</evidence>
<gene>
    <name evidence="2" type="ORF">I6H78_03775</name>
</gene>
<accession>A0A7T4M249</accession>
<dbReference type="EMBL" id="CP066059">
    <property type="protein sequence ID" value="QQC36130.1"/>
    <property type="molecule type" value="Genomic_DNA"/>
</dbReference>
<dbReference type="RefSeq" id="WP_000789629.1">
    <property type="nucleotide sequence ID" value="NZ_CP066059.1"/>
</dbReference>
<dbReference type="Pfam" id="PF14393">
    <property type="entry name" value="DUF4422"/>
    <property type="match status" value="1"/>
</dbReference>
<protein>
    <submittedName>
        <fullName evidence="2">DUF4422 domain-containing protein</fullName>
    </submittedName>
</protein>
<proteinExistence type="predicted"/>
<evidence type="ECO:0000313" key="2">
    <source>
        <dbReference type="EMBL" id="QQC36130.1"/>
    </source>
</evidence>
<name>A0A7T4M249_STROR</name>
<sequence>MKNIKLIIATHKQFQMPKDRQLYLPIHVGREGKNDLGYQGDNTGENISNLNPYYCELTGLYWAWKNLDVDYLGLVHYRRYFARKTIFYKENIDINQVILNQEDVEKQLEQADVIVPKKRRYYIETLYSHYSNTHDSSHLDETRKVISELTPDYLTSYDKVMKQNSGYMFNMFIMSKELTDRYCSWLFPIIKELYERIDVSEYTPFEARLFGRISELLFNVWIVENELTVKEMPFIYMDKVDFIRKLKSFLFAKFFNQKYGKSF</sequence>
<dbReference type="InterPro" id="IPR025536">
    <property type="entry name" value="DUF4422"/>
</dbReference>
<evidence type="ECO:0000259" key="1">
    <source>
        <dbReference type="Pfam" id="PF14393"/>
    </source>
</evidence>
<organism evidence="2 3">
    <name type="scientific">Streptococcus oralis</name>
    <dbReference type="NCBI Taxonomy" id="1303"/>
    <lineage>
        <taxon>Bacteria</taxon>
        <taxon>Bacillati</taxon>
        <taxon>Bacillota</taxon>
        <taxon>Bacilli</taxon>
        <taxon>Lactobacillales</taxon>
        <taxon>Streptococcaceae</taxon>
        <taxon>Streptococcus</taxon>
    </lineage>
</organism>